<gene>
    <name evidence="1" type="ORF">SAMN02745664_13011</name>
</gene>
<accession>A0A1N7GB57</accession>
<name>A0A1N7GB57_9GAMM</name>
<dbReference type="AlphaFoldDB" id="A0A1N7GB57"/>
<keyword evidence="2" id="KW-1185">Reference proteome</keyword>
<feature type="non-terminal residue" evidence="1">
    <location>
        <position position="1"/>
    </location>
</feature>
<protein>
    <submittedName>
        <fullName evidence="1">Uncharacterized protein</fullName>
    </submittedName>
</protein>
<organism evidence="1 2">
    <name type="scientific">Moraxella cuniculi DSM 21768</name>
    <dbReference type="NCBI Taxonomy" id="1122245"/>
    <lineage>
        <taxon>Bacteria</taxon>
        <taxon>Pseudomonadati</taxon>
        <taxon>Pseudomonadota</taxon>
        <taxon>Gammaproteobacteria</taxon>
        <taxon>Moraxellales</taxon>
        <taxon>Moraxellaceae</taxon>
        <taxon>Moraxella</taxon>
    </lineage>
</organism>
<sequence length="92" mass="9283">GLLLGGVASLMAKTPKLDPANEDGNKPNKGFGGAVTTVAQGNPVPILYGEREVGGFIASAGIIADDKVVAGVDASQFANRKFATLLATSIKL</sequence>
<dbReference type="EMBL" id="FTNU01000030">
    <property type="protein sequence ID" value="SIS09778.1"/>
    <property type="molecule type" value="Genomic_DNA"/>
</dbReference>
<evidence type="ECO:0000313" key="2">
    <source>
        <dbReference type="Proteomes" id="UP000187495"/>
    </source>
</evidence>
<evidence type="ECO:0000313" key="1">
    <source>
        <dbReference type="EMBL" id="SIS09778.1"/>
    </source>
</evidence>
<reference evidence="2" key="1">
    <citation type="submission" date="2017-01" db="EMBL/GenBank/DDBJ databases">
        <authorList>
            <person name="Varghese N."/>
            <person name="Submissions S."/>
        </authorList>
    </citation>
    <scope>NUCLEOTIDE SEQUENCE [LARGE SCALE GENOMIC DNA]</scope>
    <source>
        <strain evidence="2">DSM 21768</strain>
    </source>
</reference>
<dbReference type="Proteomes" id="UP000187495">
    <property type="component" value="Unassembled WGS sequence"/>
</dbReference>
<proteinExistence type="predicted"/>